<dbReference type="InterPro" id="IPR036812">
    <property type="entry name" value="NAD(P)_OxRdtase_dom_sf"/>
</dbReference>
<gene>
    <name evidence="3" type="primary">TBLA0C05400</name>
    <name evidence="3" type="ORF">TBLA_0C05400</name>
</gene>
<dbReference type="AlphaFoldDB" id="I2H1T6"/>
<dbReference type="GO" id="GO:0005737">
    <property type="term" value="C:cytoplasm"/>
    <property type="evidence" value="ECO:0007669"/>
    <property type="project" value="TreeGrafter"/>
</dbReference>
<dbReference type="Proteomes" id="UP000002866">
    <property type="component" value="Chromosome 3"/>
</dbReference>
<dbReference type="SUPFAM" id="SSF51430">
    <property type="entry name" value="NAD(P)-linked oxidoreductase"/>
    <property type="match status" value="1"/>
</dbReference>
<reference evidence="3 4" key="1">
    <citation type="journal article" date="2011" name="Proc. Natl. Acad. Sci. U.S.A.">
        <title>Evolutionary erosion of yeast sex chromosomes by mating-type switching accidents.</title>
        <authorList>
            <person name="Gordon J.L."/>
            <person name="Armisen D."/>
            <person name="Proux-Wera E."/>
            <person name="Oheigeartaigh S.S."/>
            <person name="Byrne K.P."/>
            <person name="Wolfe K.H."/>
        </authorList>
    </citation>
    <scope>NUCLEOTIDE SEQUENCE [LARGE SCALE GENOMIC DNA]</scope>
    <source>
        <strain evidence="4">ATCC 34711 / CBS 6284 / DSM 70876 / NBRC 10599 / NRRL Y-10934 / UCD 77-7</strain>
    </source>
</reference>
<dbReference type="HOGENOM" id="CLU_023205_2_1_1"/>
<dbReference type="PANTHER" id="PTHR43625">
    <property type="entry name" value="AFLATOXIN B1 ALDEHYDE REDUCTASE"/>
    <property type="match status" value="1"/>
</dbReference>
<dbReference type="KEGG" id="tbl:TBLA_0C05400"/>
<name>I2H1T6_HENB6</name>
<dbReference type="PANTHER" id="PTHR43625:SF78">
    <property type="entry name" value="PYRIDOXAL REDUCTASE-RELATED"/>
    <property type="match status" value="1"/>
</dbReference>
<organism evidence="3 4">
    <name type="scientific">Henningerozyma blattae (strain ATCC 34711 / CBS 6284 / DSM 70876 / NBRC 10599 / NRRL Y-10934 / UCD 77-7)</name>
    <name type="common">Yeast</name>
    <name type="synonym">Tetrapisispora blattae</name>
    <dbReference type="NCBI Taxonomy" id="1071380"/>
    <lineage>
        <taxon>Eukaryota</taxon>
        <taxon>Fungi</taxon>
        <taxon>Dikarya</taxon>
        <taxon>Ascomycota</taxon>
        <taxon>Saccharomycotina</taxon>
        <taxon>Saccharomycetes</taxon>
        <taxon>Saccharomycetales</taxon>
        <taxon>Saccharomycetaceae</taxon>
        <taxon>Henningerozyma</taxon>
    </lineage>
</organism>
<evidence type="ECO:0000256" key="1">
    <source>
        <dbReference type="ARBA" id="ARBA00023002"/>
    </source>
</evidence>
<dbReference type="InterPro" id="IPR023210">
    <property type="entry name" value="NADP_OxRdtase_dom"/>
</dbReference>
<dbReference type="GeneID" id="14495318"/>
<sequence>MSQVQQLRKELEKIDTSYGLMSLTWRAEPIPKEQAFAAMEKVISFAIENNRKAFFNIGEFYGPNWSNLKLVNDFFIANPTLRKNVIISCKGGVNNETLVPKGKAAQVKQSVEACCKEVGGFIDIYEVARLDLAITPEGKEYPYETFEELAKLVDDGVIGGISLSEVNEKQIRAIHKDWSKFLTCVEVELSLFSTNILHDGVAKTCGELDLVIICYSPLGRGLLTGQIKSVDDIPDGDFRKLLKRFHGDAMQQNLLLVKFLKDEIVAKRDPEHPIELTQIALAWIKHWNKSDQFNGAKFIPNPSGSSVDKVTENFNEKRTQLSEAEFEKINDFLSKFKTEGDRYEMV</sequence>
<evidence type="ECO:0000259" key="2">
    <source>
        <dbReference type="Pfam" id="PF00248"/>
    </source>
</evidence>
<dbReference type="OMA" id="YPVEETI"/>
<dbReference type="Pfam" id="PF00248">
    <property type="entry name" value="Aldo_ket_red"/>
    <property type="match status" value="1"/>
</dbReference>
<dbReference type="OrthoDB" id="37537at2759"/>
<dbReference type="RefSeq" id="XP_004179857.1">
    <property type="nucleotide sequence ID" value="XM_004179809.1"/>
</dbReference>
<dbReference type="GO" id="GO:0016491">
    <property type="term" value="F:oxidoreductase activity"/>
    <property type="evidence" value="ECO:0007669"/>
    <property type="project" value="UniProtKB-KW"/>
</dbReference>
<keyword evidence="1" id="KW-0560">Oxidoreductase</keyword>
<evidence type="ECO:0000313" key="3">
    <source>
        <dbReference type="EMBL" id="CCH60338.1"/>
    </source>
</evidence>
<evidence type="ECO:0000313" key="4">
    <source>
        <dbReference type="Proteomes" id="UP000002866"/>
    </source>
</evidence>
<protein>
    <recommendedName>
        <fullName evidence="2">NADP-dependent oxidoreductase domain-containing protein</fullName>
    </recommendedName>
</protein>
<dbReference type="InterPro" id="IPR050791">
    <property type="entry name" value="Aldo-Keto_reductase"/>
</dbReference>
<feature type="domain" description="NADP-dependent oxidoreductase" evidence="2">
    <location>
        <begin position="18"/>
        <end position="331"/>
    </location>
</feature>
<dbReference type="eggNOG" id="KOG1575">
    <property type="taxonomic scope" value="Eukaryota"/>
</dbReference>
<proteinExistence type="predicted"/>
<dbReference type="EMBL" id="HE806318">
    <property type="protein sequence ID" value="CCH60338.1"/>
    <property type="molecule type" value="Genomic_DNA"/>
</dbReference>
<keyword evidence="4" id="KW-1185">Reference proteome</keyword>
<dbReference type="Gene3D" id="3.20.20.100">
    <property type="entry name" value="NADP-dependent oxidoreductase domain"/>
    <property type="match status" value="1"/>
</dbReference>
<accession>I2H1T6</accession>
<dbReference type="STRING" id="1071380.I2H1T6"/>
<dbReference type="InParanoid" id="I2H1T6"/>
<dbReference type="FunCoup" id="I2H1T6">
    <property type="interactions" value="50"/>
</dbReference>
<dbReference type="CDD" id="cd19077">
    <property type="entry name" value="AKR_AKR8A1-2"/>
    <property type="match status" value="1"/>
</dbReference>